<evidence type="ECO:0000256" key="5">
    <source>
        <dbReference type="ARBA" id="ARBA00024042"/>
    </source>
</evidence>
<feature type="domain" description="FMN hydroxy acid dehydrogenase" evidence="7">
    <location>
        <begin position="11"/>
        <end position="363"/>
    </location>
</feature>
<keyword evidence="9" id="KW-1185">Reference proteome</keyword>
<protein>
    <submittedName>
        <fullName evidence="8">Alpha-hydroxy-acid oxidizing protein</fullName>
    </submittedName>
</protein>
<feature type="binding site" evidence="6">
    <location>
        <position position="236"/>
    </location>
    <ligand>
        <name>FMN</name>
        <dbReference type="ChEBI" id="CHEBI:58210"/>
    </ligand>
</feature>
<dbReference type="PROSITE" id="PS51349">
    <property type="entry name" value="FMN_HYDROXY_ACID_DH_2"/>
    <property type="match status" value="1"/>
</dbReference>
<evidence type="ECO:0000256" key="4">
    <source>
        <dbReference type="ARBA" id="ARBA00023002"/>
    </source>
</evidence>
<evidence type="ECO:0000259" key="7">
    <source>
        <dbReference type="PROSITE" id="PS51349"/>
    </source>
</evidence>
<dbReference type="AlphaFoldDB" id="A0A9X3B7Y5"/>
<feature type="binding site" evidence="6">
    <location>
        <position position="37"/>
    </location>
    <ligand>
        <name>glyoxylate</name>
        <dbReference type="ChEBI" id="CHEBI:36655"/>
    </ligand>
</feature>
<comment type="cofactor">
    <cofactor evidence="1">
        <name>FMN</name>
        <dbReference type="ChEBI" id="CHEBI:58210"/>
    </cofactor>
</comment>
<accession>A0A9X3B7Y5</accession>
<keyword evidence="4" id="KW-0560">Oxidoreductase</keyword>
<feature type="binding site" evidence="6">
    <location>
        <position position="177"/>
    </location>
    <ligand>
        <name>glyoxylate</name>
        <dbReference type="ChEBI" id="CHEBI:36655"/>
    </ligand>
</feature>
<evidence type="ECO:0000313" key="8">
    <source>
        <dbReference type="EMBL" id="MCT8992122.1"/>
    </source>
</evidence>
<dbReference type="GO" id="GO:0010181">
    <property type="term" value="F:FMN binding"/>
    <property type="evidence" value="ECO:0007669"/>
    <property type="project" value="InterPro"/>
</dbReference>
<dbReference type="PIRSF" id="PIRSF000138">
    <property type="entry name" value="Al-hdrx_acd_dh"/>
    <property type="match status" value="1"/>
</dbReference>
<feature type="binding site" evidence="6">
    <location>
        <begin position="90"/>
        <end position="92"/>
    </location>
    <ligand>
        <name>FMN</name>
        <dbReference type="ChEBI" id="CHEBI:58210"/>
    </ligand>
</feature>
<feature type="binding site" evidence="6">
    <location>
        <begin position="291"/>
        <end position="295"/>
    </location>
    <ligand>
        <name>FMN</name>
        <dbReference type="ChEBI" id="CHEBI:58210"/>
    </ligand>
</feature>
<name>A0A9X3B7Y5_9HYPH</name>
<dbReference type="CDD" id="cd02809">
    <property type="entry name" value="alpha_hydroxyacid_oxid_FMN"/>
    <property type="match status" value="1"/>
</dbReference>
<dbReference type="PANTHER" id="PTHR10578">
    <property type="entry name" value="S -2-HYDROXY-ACID OXIDASE-RELATED"/>
    <property type="match status" value="1"/>
</dbReference>
<dbReference type="EMBL" id="JAODNV010000025">
    <property type="protein sequence ID" value="MCT8992122.1"/>
    <property type="molecule type" value="Genomic_DNA"/>
</dbReference>
<dbReference type="InterPro" id="IPR013785">
    <property type="entry name" value="Aldolase_TIM"/>
</dbReference>
<feature type="binding site" evidence="6">
    <location>
        <position position="263"/>
    </location>
    <ligand>
        <name>glyoxylate</name>
        <dbReference type="ChEBI" id="CHEBI:36655"/>
    </ligand>
</feature>
<proteinExistence type="inferred from homology"/>
<dbReference type="Gene3D" id="3.20.20.70">
    <property type="entry name" value="Aldolase class I"/>
    <property type="match status" value="1"/>
</dbReference>
<dbReference type="InterPro" id="IPR037396">
    <property type="entry name" value="FMN_HAD"/>
</dbReference>
<dbReference type="PANTHER" id="PTHR10578:SF107">
    <property type="entry name" value="2-HYDROXYACID OXIDASE 1"/>
    <property type="match status" value="1"/>
</dbReference>
<comment type="caution">
    <text evidence="8">The sequence shown here is derived from an EMBL/GenBank/DDBJ whole genome shotgun (WGS) entry which is preliminary data.</text>
</comment>
<feature type="binding site" evidence="6">
    <location>
        <position position="258"/>
    </location>
    <ligand>
        <name>FMN</name>
        <dbReference type="ChEBI" id="CHEBI:58210"/>
    </ligand>
</feature>
<dbReference type="InterPro" id="IPR012133">
    <property type="entry name" value="Alpha-hydoxy_acid_DH_FMN"/>
</dbReference>
<feature type="binding site" evidence="6">
    <location>
        <position position="169"/>
    </location>
    <ligand>
        <name>FMN</name>
        <dbReference type="ChEBI" id="CHEBI:58210"/>
    </ligand>
</feature>
<dbReference type="SUPFAM" id="SSF51395">
    <property type="entry name" value="FMN-linked oxidoreductases"/>
    <property type="match status" value="1"/>
</dbReference>
<organism evidence="8 9">
    <name type="scientific">Chelativorans petroleitrophicus</name>
    <dbReference type="NCBI Taxonomy" id="2975484"/>
    <lineage>
        <taxon>Bacteria</taxon>
        <taxon>Pseudomonadati</taxon>
        <taxon>Pseudomonadota</taxon>
        <taxon>Alphaproteobacteria</taxon>
        <taxon>Hyphomicrobiales</taxon>
        <taxon>Phyllobacteriaceae</taxon>
        <taxon>Chelativorans</taxon>
    </lineage>
</organism>
<keyword evidence="2 6" id="KW-0285">Flavoprotein</keyword>
<evidence type="ECO:0000313" key="9">
    <source>
        <dbReference type="Proteomes" id="UP001149009"/>
    </source>
</evidence>
<evidence type="ECO:0000256" key="6">
    <source>
        <dbReference type="PIRSR" id="PIRSR000138-2"/>
    </source>
</evidence>
<gene>
    <name evidence="8" type="ORF">NYR54_17810</name>
</gene>
<keyword evidence="3 6" id="KW-0288">FMN</keyword>
<dbReference type="GO" id="GO:0016491">
    <property type="term" value="F:oxidoreductase activity"/>
    <property type="evidence" value="ECO:0007669"/>
    <property type="project" value="UniProtKB-KW"/>
</dbReference>
<dbReference type="InterPro" id="IPR000262">
    <property type="entry name" value="FMN-dep_DH"/>
</dbReference>
<dbReference type="RefSeq" id="WP_261517074.1">
    <property type="nucleotide sequence ID" value="NZ_JAODNV010000025.1"/>
</dbReference>
<evidence type="ECO:0000256" key="2">
    <source>
        <dbReference type="ARBA" id="ARBA00022630"/>
    </source>
</evidence>
<sequence>MKETRRDDRYATSEKFATLRGIREAARRKLSDTSWNYLHCGTGDEITARDNVAAFDRYLFDAPLFTGVKNPDTRTSVLGYELSFPAFTAPFGGGETLFHPDGMLAVGRAAHAAGIRQIVPVAAAHSLEEVRAASPAAAIFQMTFCGEETAVIDMIHRAKDAGYDYICVTFSPIRQWRERMMEDRFSIPGQGEPSNFGPGKSDIAMLAELLDFTKPRWGWDEAARVIAASPLPCIVKGIGSRADAYRALKAGAVGLYVSNYGGRTVDRVPAAIDTLADVREEAGPDVPIIFDSGIRRGSDIATAIALGANAVALGRIAALGLAADGEAGVKRVLELLRDEFWTTLGHLGCSSVSELSPHIFRRR</sequence>
<dbReference type="Pfam" id="PF01070">
    <property type="entry name" value="FMN_dh"/>
    <property type="match status" value="1"/>
</dbReference>
<comment type="similarity">
    <text evidence="5">Belongs to the FMN-dependent alpha-hydroxy acid dehydrogenase family.</text>
</comment>
<feature type="binding site" evidence="6">
    <location>
        <position position="141"/>
    </location>
    <ligand>
        <name>FMN</name>
        <dbReference type="ChEBI" id="CHEBI:58210"/>
    </ligand>
</feature>
<evidence type="ECO:0000256" key="3">
    <source>
        <dbReference type="ARBA" id="ARBA00022643"/>
    </source>
</evidence>
<evidence type="ECO:0000256" key="1">
    <source>
        <dbReference type="ARBA" id="ARBA00001917"/>
    </source>
</evidence>
<feature type="binding site" evidence="6">
    <location>
        <begin position="314"/>
        <end position="315"/>
    </location>
    <ligand>
        <name>FMN</name>
        <dbReference type="ChEBI" id="CHEBI:58210"/>
    </ligand>
</feature>
<reference evidence="8" key="1">
    <citation type="submission" date="2022-08" db="EMBL/GenBank/DDBJ databases">
        <title>Chelativorans sichuanense sp. nov., a paraffin oil-degrading bacterium isolated from a mixture of oil-based drill cuttings and paddy soil.</title>
        <authorList>
            <person name="Yu J."/>
            <person name="Liu H."/>
            <person name="Chen Q."/>
        </authorList>
    </citation>
    <scope>NUCLEOTIDE SEQUENCE</scope>
    <source>
        <strain evidence="8">SCAU 2101</strain>
    </source>
</reference>
<dbReference type="Proteomes" id="UP001149009">
    <property type="component" value="Unassembled WGS sequence"/>
</dbReference>